<dbReference type="KEGG" id="pxv:FXF36_15265"/>
<dbReference type="SMART" id="SM00530">
    <property type="entry name" value="HTH_XRE"/>
    <property type="match status" value="1"/>
</dbReference>
<accession>A0A5P6VU34</accession>
<feature type="domain" description="HTH cro/C1-type" evidence="1">
    <location>
        <begin position="42"/>
        <end position="98"/>
    </location>
</feature>
<gene>
    <name evidence="2" type="ORF">FXF36_15265</name>
</gene>
<dbReference type="InterPro" id="IPR001387">
    <property type="entry name" value="Cro/C1-type_HTH"/>
</dbReference>
<dbReference type="OrthoDB" id="428540at2"/>
<dbReference type="GO" id="GO:0003677">
    <property type="term" value="F:DNA binding"/>
    <property type="evidence" value="ECO:0007669"/>
    <property type="project" value="InterPro"/>
</dbReference>
<dbReference type="EMBL" id="CP043028">
    <property type="protein sequence ID" value="QFJ56143.1"/>
    <property type="molecule type" value="Genomic_DNA"/>
</dbReference>
<dbReference type="Proteomes" id="UP000327030">
    <property type="component" value="Chromosome 1"/>
</dbReference>
<dbReference type="PROSITE" id="PS50943">
    <property type="entry name" value="HTH_CROC1"/>
    <property type="match status" value="1"/>
</dbReference>
<name>A0A5P6VU34_PSEXY</name>
<dbReference type="InterPro" id="IPR010982">
    <property type="entry name" value="Lambda_DNA-bd_dom_sf"/>
</dbReference>
<sequence>MEEAMSLKDKIANAKKTTWVTDGFEEQEVKIIVELARISAKIELARLDRGMTQKEFADFMGVTQGMVSKWESRDYNFTIKSLNEICAKLGLECNVDIYSENTKAEYTVDKWEAENLNNIMRFRVPKDMVLTEGIA</sequence>
<evidence type="ECO:0000259" key="1">
    <source>
        <dbReference type="PROSITE" id="PS50943"/>
    </source>
</evidence>
<dbReference type="Pfam" id="PF01381">
    <property type="entry name" value="HTH_3"/>
    <property type="match status" value="1"/>
</dbReference>
<dbReference type="Gene3D" id="1.10.260.40">
    <property type="entry name" value="lambda repressor-like DNA-binding domains"/>
    <property type="match status" value="1"/>
</dbReference>
<evidence type="ECO:0000313" key="2">
    <source>
        <dbReference type="EMBL" id="QFJ56143.1"/>
    </source>
</evidence>
<dbReference type="AlphaFoldDB" id="A0A5P6VU34"/>
<dbReference type="CDD" id="cd00093">
    <property type="entry name" value="HTH_XRE"/>
    <property type="match status" value="1"/>
</dbReference>
<evidence type="ECO:0000313" key="3">
    <source>
        <dbReference type="Proteomes" id="UP000327030"/>
    </source>
</evidence>
<protein>
    <submittedName>
        <fullName evidence="2">Helix-turn-helix domain-containing protein</fullName>
    </submittedName>
</protein>
<proteinExistence type="predicted"/>
<reference evidence="3" key="1">
    <citation type="submission" date="2019-08" db="EMBL/GenBank/DDBJ databases">
        <title>Complete Genome Sequence of the Polysaccharide-Degrading Rumen Bacterium Pseudobutyrivibrio xylanivorans MA3014.</title>
        <authorList>
            <person name="Palevich N."/>
            <person name="Maclean P.H."/>
            <person name="Kelly W.J."/>
            <person name="Leahy S.C."/>
            <person name="Rakonjac J."/>
            <person name="Attwood G.T."/>
        </authorList>
    </citation>
    <scope>NUCLEOTIDE SEQUENCE [LARGE SCALE GENOMIC DNA]</scope>
    <source>
        <strain evidence="3">MA3014</strain>
    </source>
</reference>
<dbReference type="SUPFAM" id="SSF47413">
    <property type="entry name" value="lambda repressor-like DNA-binding domains"/>
    <property type="match status" value="1"/>
</dbReference>
<organism evidence="2 3">
    <name type="scientific">Pseudobutyrivibrio xylanivorans</name>
    <dbReference type="NCBI Taxonomy" id="185007"/>
    <lineage>
        <taxon>Bacteria</taxon>
        <taxon>Bacillati</taxon>
        <taxon>Bacillota</taxon>
        <taxon>Clostridia</taxon>
        <taxon>Lachnospirales</taxon>
        <taxon>Lachnospiraceae</taxon>
        <taxon>Pseudobutyrivibrio</taxon>
    </lineage>
</organism>